<dbReference type="Proteomes" id="UP000645555">
    <property type="component" value="Unassembled WGS sequence"/>
</dbReference>
<evidence type="ECO:0000256" key="4">
    <source>
        <dbReference type="ARBA" id="ARBA00022679"/>
    </source>
</evidence>
<accession>A0A918KIR9</accession>
<keyword evidence="3" id="KW-0328">Glycosyltransferase</keyword>
<evidence type="ECO:0000313" key="7">
    <source>
        <dbReference type="Proteomes" id="UP000645555"/>
    </source>
</evidence>
<comment type="caution">
    <text evidence="6">The sequence shown here is derived from an EMBL/GenBank/DDBJ whole genome shotgun (WGS) entry which is preliminary data.</text>
</comment>
<comment type="similarity">
    <text evidence="2">Belongs to the glycosyltransferase 2 family.</text>
</comment>
<dbReference type="RefSeq" id="WP_268255799.1">
    <property type="nucleotide sequence ID" value="NZ_BMWD01000011.1"/>
</dbReference>
<dbReference type="Gene3D" id="3.90.550.10">
    <property type="entry name" value="Spore Coat Polysaccharide Biosynthesis Protein SpsA, Chain A"/>
    <property type="match status" value="1"/>
</dbReference>
<dbReference type="EMBL" id="BMWD01000011">
    <property type="protein sequence ID" value="GGX64983.1"/>
    <property type="molecule type" value="Genomic_DNA"/>
</dbReference>
<keyword evidence="4 6" id="KW-0808">Transferase</keyword>
<protein>
    <submittedName>
        <fullName evidence="6">Glycosyl transferase</fullName>
    </submittedName>
</protein>
<dbReference type="PANTHER" id="PTHR43179:SF12">
    <property type="entry name" value="GALACTOFURANOSYLTRANSFERASE GLFT2"/>
    <property type="match status" value="1"/>
</dbReference>
<evidence type="ECO:0000256" key="1">
    <source>
        <dbReference type="ARBA" id="ARBA00004776"/>
    </source>
</evidence>
<keyword evidence="7" id="KW-1185">Reference proteome</keyword>
<feature type="domain" description="Glycosyltransferase 2-like" evidence="5">
    <location>
        <begin position="14"/>
        <end position="143"/>
    </location>
</feature>
<evidence type="ECO:0000256" key="3">
    <source>
        <dbReference type="ARBA" id="ARBA00022676"/>
    </source>
</evidence>
<evidence type="ECO:0000313" key="6">
    <source>
        <dbReference type="EMBL" id="GGX64983.1"/>
    </source>
</evidence>
<gene>
    <name evidence="6" type="ORF">GCM10010515_35790</name>
</gene>
<reference evidence="6" key="1">
    <citation type="journal article" date="2014" name="Int. J. Syst. Evol. Microbiol.">
        <title>Complete genome sequence of Corynebacterium casei LMG S-19264T (=DSM 44701T), isolated from a smear-ripened cheese.</title>
        <authorList>
            <consortium name="US DOE Joint Genome Institute (JGI-PGF)"/>
            <person name="Walter F."/>
            <person name="Albersmeier A."/>
            <person name="Kalinowski J."/>
            <person name="Ruckert C."/>
        </authorList>
    </citation>
    <scope>NUCLEOTIDE SEQUENCE</scope>
    <source>
        <strain evidence="6">JCM 4956</strain>
    </source>
</reference>
<name>A0A918KIR9_9ACTN</name>
<sequence length="301" mass="33288">MGVVPQEPRIAVAVVTMGNRPEEVDALLASVAKQDVAPERIVIVGNGCPLPEFAERLGLPGEVTAIEVDENLGCPGGRNVALRRLREFGDVDVVVELDDDGLLVDPDVLRQVRGLYAAEPRLGIVGFRIADESGETQRRHVPRLGAKDPMRGGEVTYFLGGGHALSMEMLAGTGDWPAEFFFAHEETDLAWRAADAGWTIRYEPGLLLQHPKTSPARHAIYHRVTARNRVWLVRRRLPLPLIPVHLAVWIALTLVRTRSGAGLRAWFGGFAEGLRAPAGERRPMRWRTVWRLTRLGRPPVL</sequence>
<dbReference type="SUPFAM" id="SSF53448">
    <property type="entry name" value="Nucleotide-diphospho-sugar transferases"/>
    <property type="match status" value="1"/>
</dbReference>
<reference evidence="6" key="2">
    <citation type="submission" date="2020-09" db="EMBL/GenBank/DDBJ databases">
        <authorList>
            <person name="Sun Q."/>
            <person name="Ohkuma M."/>
        </authorList>
    </citation>
    <scope>NUCLEOTIDE SEQUENCE</scope>
    <source>
        <strain evidence="6">JCM 4956</strain>
    </source>
</reference>
<dbReference type="PANTHER" id="PTHR43179">
    <property type="entry name" value="RHAMNOSYLTRANSFERASE WBBL"/>
    <property type="match status" value="1"/>
</dbReference>
<evidence type="ECO:0000259" key="5">
    <source>
        <dbReference type="Pfam" id="PF00535"/>
    </source>
</evidence>
<dbReference type="AlphaFoldDB" id="A0A918KIR9"/>
<evidence type="ECO:0000256" key="2">
    <source>
        <dbReference type="ARBA" id="ARBA00006739"/>
    </source>
</evidence>
<dbReference type="Pfam" id="PF00535">
    <property type="entry name" value="Glycos_transf_2"/>
    <property type="match status" value="1"/>
</dbReference>
<organism evidence="6 7">
    <name type="scientific">Streptomyces fructofermentans</name>
    <dbReference type="NCBI Taxonomy" id="152141"/>
    <lineage>
        <taxon>Bacteria</taxon>
        <taxon>Bacillati</taxon>
        <taxon>Actinomycetota</taxon>
        <taxon>Actinomycetes</taxon>
        <taxon>Kitasatosporales</taxon>
        <taxon>Streptomycetaceae</taxon>
        <taxon>Streptomyces</taxon>
    </lineage>
</organism>
<proteinExistence type="inferred from homology"/>
<comment type="pathway">
    <text evidence="1">Cell wall biogenesis; cell wall polysaccharide biosynthesis.</text>
</comment>
<dbReference type="InterPro" id="IPR029044">
    <property type="entry name" value="Nucleotide-diphossugar_trans"/>
</dbReference>
<dbReference type="GO" id="GO:0016757">
    <property type="term" value="F:glycosyltransferase activity"/>
    <property type="evidence" value="ECO:0007669"/>
    <property type="project" value="UniProtKB-KW"/>
</dbReference>
<dbReference type="InterPro" id="IPR001173">
    <property type="entry name" value="Glyco_trans_2-like"/>
</dbReference>